<name>A0AAD0PWI0_PSEAV</name>
<dbReference type="GeneID" id="39474704"/>
<feature type="transmembrane region" description="Helical" evidence="1">
    <location>
        <begin position="247"/>
        <end position="270"/>
    </location>
</feature>
<keyword evidence="1" id="KW-0812">Transmembrane</keyword>
<feature type="transmembrane region" description="Helical" evidence="1">
    <location>
        <begin position="93"/>
        <end position="112"/>
    </location>
</feature>
<dbReference type="AlphaFoldDB" id="A0AAD0PWI0"/>
<evidence type="ECO:0000313" key="3">
    <source>
        <dbReference type="Proteomes" id="UP000006426"/>
    </source>
</evidence>
<dbReference type="EMBL" id="CP031226">
    <property type="protein sequence ID" value="AXH60045.1"/>
    <property type="molecule type" value="Genomic_DNA"/>
</dbReference>
<reference evidence="2 3" key="1">
    <citation type="journal article" date="2011" name="PLoS Pathog.">
        <title>Dynamic evolution of pathogenicity revealed by sequencing and comparative genomics of 19 Pseudomonas syringae isolates.</title>
        <authorList>
            <person name="Baltrus D.A."/>
            <person name="Nishimura M.T."/>
            <person name="Romanchuk A."/>
            <person name="Chang J.H."/>
            <person name="Mukhtar M.S."/>
            <person name="Cherkis K."/>
            <person name="Roach J."/>
            <person name="Grant S.R."/>
            <person name="Jones C.D."/>
            <person name="Dangl J.L."/>
        </authorList>
    </citation>
    <scope>NUCLEOTIDE SEQUENCE [LARGE SCALE GENOMIC DNA]</scope>
    <source>
        <strain evidence="2 3">M301315</strain>
    </source>
</reference>
<accession>A0AAD0PWI0</accession>
<evidence type="ECO:0000256" key="1">
    <source>
        <dbReference type="SAM" id="Phobius"/>
    </source>
</evidence>
<evidence type="ECO:0000313" key="2">
    <source>
        <dbReference type="EMBL" id="AXH60045.1"/>
    </source>
</evidence>
<dbReference type="RefSeq" id="WP_005742881.1">
    <property type="nucleotide sequence ID" value="NZ_CP031226.1"/>
</dbReference>
<geneLocation type="plasmid" evidence="3">
    <name>pmppla107</name>
</geneLocation>
<dbReference type="Proteomes" id="UP000006426">
    <property type="component" value="Plasmid pmppla107"/>
</dbReference>
<organism evidence="2 3">
    <name type="scientific">Pseudomonas amygdali pv. lachrymans str. M301315</name>
    <dbReference type="NCBI Taxonomy" id="629260"/>
    <lineage>
        <taxon>Bacteria</taxon>
        <taxon>Pseudomonadati</taxon>
        <taxon>Pseudomonadota</taxon>
        <taxon>Gammaproteobacteria</taxon>
        <taxon>Pseudomonadales</taxon>
        <taxon>Pseudomonadaceae</taxon>
        <taxon>Pseudomonas</taxon>
        <taxon>Pseudomonas amygdali</taxon>
    </lineage>
</organism>
<protein>
    <submittedName>
        <fullName evidence="2">Uncharacterized protein</fullName>
    </submittedName>
</protein>
<proteinExistence type="predicted"/>
<feature type="transmembrane region" description="Helical" evidence="1">
    <location>
        <begin position="54"/>
        <end position="73"/>
    </location>
</feature>
<gene>
    <name evidence="2" type="ORF">PLA107_033000</name>
</gene>
<keyword evidence="1" id="KW-1133">Transmembrane helix</keyword>
<keyword evidence="1" id="KW-0472">Membrane</keyword>
<sequence length="284" mass="32300">MLKFAIPFVFALVAILQDAHVIIDYDGCTKDNQLLAILIFLLLGAISRRLVVRGFWVMLVVFQVAFFAGDTYLSDFLPDTWSATEASLFDGYPIIQVGSVLVVSVLALTGYLRHQISFAEAIKCVLGGVLIIISAQLWIIGDQNVVKAPWRGWNSAESTERIVMTDPQNQFIGQKWVMENTDYNRTMTELKAFWVSGESQHYFVAPHQGHRHPFIYKLGRTDTNQIILEAQARDMEWGADMVWIWEYVASFILVFLETFMITQTLLGLLIERRSLPARSRSSNL</sequence>
<keyword evidence="2" id="KW-0614">Plasmid</keyword>
<feature type="transmembrane region" description="Helical" evidence="1">
    <location>
        <begin position="124"/>
        <end position="141"/>
    </location>
</feature>